<dbReference type="EMBL" id="CP133622">
    <property type="protein sequence ID" value="WMV55606.1"/>
    <property type="molecule type" value="Genomic_DNA"/>
</dbReference>
<protein>
    <submittedName>
        <fullName evidence="1">Uncharacterized protein</fullName>
    </submittedName>
</protein>
<proteinExistence type="predicted"/>
<sequence>MVFVNCSIWVKFTWEKINFHDLPLIV</sequence>
<name>A0AAF0ZXX3_SOLVR</name>
<organism evidence="1 2">
    <name type="scientific">Solanum verrucosum</name>
    <dbReference type="NCBI Taxonomy" id="315347"/>
    <lineage>
        <taxon>Eukaryota</taxon>
        <taxon>Viridiplantae</taxon>
        <taxon>Streptophyta</taxon>
        <taxon>Embryophyta</taxon>
        <taxon>Tracheophyta</taxon>
        <taxon>Spermatophyta</taxon>
        <taxon>Magnoliopsida</taxon>
        <taxon>eudicotyledons</taxon>
        <taxon>Gunneridae</taxon>
        <taxon>Pentapetalae</taxon>
        <taxon>asterids</taxon>
        <taxon>lamiids</taxon>
        <taxon>Solanales</taxon>
        <taxon>Solanaceae</taxon>
        <taxon>Solanoideae</taxon>
        <taxon>Solaneae</taxon>
        <taxon>Solanum</taxon>
    </lineage>
</organism>
<accession>A0AAF0ZXX3</accession>
<gene>
    <name evidence="1" type="ORF">MTR67_048991</name>
</gene>
<evidence type="ECO:0000313" key="1">
    <source>
        <dbReference type="EMBL" id="WMV55606.1"/>
    </source>
</evidence>
<evidence type="ECO:0000313" key="2">
    <source>
        <dbReference type="Proteomes" id="UP001234989"/>
    </source>
</evidence>
<reference evidence="1" key="1">
    <citation type="submission" date="2023-08" db="EMBL/GenBank/DDBJ databases">
        <title>A de novo genome assembly of Solanum verrucosum Schlechtendal, a Mexican diploid species geographically isolated from the other diploid A-genome species in potato relatives.</title>
        <authorList>
            <person name="Hosaka K."/>
        </authorList>
    </citation>
    <scope>NUCLEOTIDE SEQUENCE</scope>
    <source>
        <tissue evidence="1">Young leaves</tissue>
    </source>
</reference>
<dbReference type="Proteomes" id="UP001234989">
    <property type="component" value="Chromosome 11"/>
</dbReference>
<keyword evidence="2" id="KW-1185">Reference proteome</keyword>
<dbReference type="AlphaFoldDB" id="A0AAF0ZXX3"/>